<feature type="chain" id="PRO_5015198081" description="Thioredoxin domain-containing protein" evidence="2">
    <location>
        <begin position="24"/>
        <end position="289"/>
    </location>
</feature>
<dbReference type="EMBL" id="BFBR01000010">
    <property type="protein sequence ID" value="GBF59073.1"/>
    <property type="molecule type" value="Genomic_DNA"/>
</dbReference>
<keyword evidence="5" id="KW-1185">Reference proteome</keyword>
<keyword evidence="2" id="KW-0732">Signal</keyword>
<dbReference type="InterPro" id="IPR039555">
    <property type="entry name" value="TraF/TrbB"/>
</dbReference>
<feature type="signal peptide" evidence="2">
    <location>
        <begin position="1"/>
        <end position="23"/>
    </location>
</feature>
<sequence length="289" mass="32681">MVLRRILTLGIAASTAASPMAMAQKAMITEPTMSTAPLMTDNRADGTGREYCQRQLGHWFYCSTRRPQAAKQPPSPPAASPSEPSKTEYEEKVIEFNRRYEALRAKIAIDPTEEDVVELMRMHAWIVERGALASDLMQRALWTNPDLDYTLRVPLNDQGGTAAFRQAQFSERRDHMSVVRERYGVFFFYMSTCPHCHRMAPILKRWAEEYGIEVRAVSMDGGPMPGFPDARADNGLFERFGLAGRPVPALILYDTKSRKVQPISFGSIPQDELERRIFTLTATQPGQNY</sequence>
<dbReference type="SUPFAM" id="SSF52833">
    <property type="entry name" value="Thioredoxin-like"/>
    <property type="match status" value="1"/>
</dbReference>
<evidence type="ECO:0000259" key="3">
    <source>
        <dbReference type="PROSITE" id="PS51352"/>
    </source>
</evidence>
<evidence type="ECO:0000313" key="4">
    <source>
        <dbReference type="EMBL" id="GBF59073.1"/>
    </source>
</evidence>
<dbReference type="InterPro" id="IPR036249">
    <property type="entry name" value="Thioredoxin-like_sf"/>
</dbReference>
<reference evidence="4 5" key="1">
    <citation type="journal article" date="2018" name="Genome Announc.">
        <title>Draft Genome Sequence of "Candidatus Phycosocius bacilliformis," an Alphaproteobacterial Ectosymbiont of the Hydrocarbon-Producing Green Alga Botryococcus braunii.</title>
        <authorList>
            <person name="Tanabe Y."/>
            <person name="Yamaguchi H."/>
            <person name="Watanabe M.M."/>
        </authorList>
    </citation>
    <scope>NUCLEOTIDE SEQUENCE [LARGE SCALE GENOMIC DNA]</scope>
    <source>
        <strain evidence="4 5">BOTRYCO-2</strain>
    </source>
</reference>
<comment type="caution">
    <text evidence="4">The sequence shown here is derived from an EMBL/GenBank/DDBJ whole genome shotgun (WGS) entry which is preliminary data.</text>
</comment>
<dbReference type="RefSeq" id="WP_108985929.1">
    <property type="nucleotide sequence ID" value="NZ_BFBR01000010.1"/>
</dbReference>
<dbReference type="InterPro" id="IPR013766">
    <property type="entry name" value="Thioredoxin_domain"/>
</dbReference>
<dbReference type="Proteomes" id="UP000245086">
    <property type="component" value="Unassembled WGS sequence"/>
</dbReference>
<evidence type="ECO:0000256" key="2">
    <source>
        <dbReference type="SAM" id="SignalP"/>
    </source>
</evidence>
<dbReference type="Gene3D" id="3.40.30.10">
    <property type="entry name" value="Glutaredoxin"/>
    <property type="match status" value="1"/>
</dbReference>
<protein>
    <recommendedName>
        <fullName evidence="3">Thioredoxin domain-containing protein</fullName>
    </recommendedName>
</protein>
<feature type="domain" description="Thioredoxin" evidence="3">
    <location>
        <begin position="140"/>
        <end position="282"/>
    </location>
</feature>
<gene>
    <name evidence="4" type="ORF">PbB2_02765</name>
</gene>
<accession>A0A2P2EDC5</accession>
<dbReference type="PROSITE" id="PS51352">
    <property type="entry name" value="THIOREDOXIN_2"/>
    <property type="match status" value="1"/>
</dbReference>
<dbReference type="CDD" id="cd02947">
    <property type="entry name" value="TRX_family"/>
    <property type="match status" value="1"/>
</dbReference>
<dbReference type="AlphaFoldDB" id="A0A2P2EDC5"/>
<feature type="region of interest" description="Disordered" evidence="1">
    <location>
        <begin position="67"/>
        <end position="89"/>
    </location>
</feature>
<proteinExistence type="predicted"/>
<dbReference type="OrthoDB" id="5559625at2"/>
<name>A0A2P2EDC5_9PROT</name>
<evidence type="ECO:0000313" key="5">
    <source>
        <dbReference type="Proteomes" id="UP000245086"/>
    </source>
</evidence>
<dbReference type="Pfam" id="PF13728">
    <property type="entry name" value="TraF"/>
    <property type="match status" value="1"/>
</dbReference>
<organism evidence="4 5">
    <name type="scientific">Candidatus Phycosocius bacilliformis</name>
    <dbReference type="NCBI Taxonomy" id="1445552"/>
    <lineage>
        <taxon>Bacteria</taxon>
        <taxon>Pseudomonadati</taxon>
        <taxon>Pseudomonadota</taxon>
        <taxon>Alphaproteobacteria</taxon>
        <taxon>Caulobacterales</taxon>
        <taxon>Caulobacterales incertae sedis</taxon>
        <taxon>Candidatus Phycosocius</taxon>
    </lineage>
</organism>
<evidence type="ECO:0000256" key="1">
    <source>
        <dbReference type="SAM" id="MobiDB-lite"/>
    </source>
</evidence>